<name>C9PMJ4_9PAST</name>
<evidence type="ECO:0000313" key="2">
    <source>
        <dbReference type="Proteomes" id="UP000005519"/>
    </source>
</evidence>
<reference evidence="1 2" key="1">
    <citation type="submission" date="2009-10" db="EMBL/GenBank/DDBJ databases">
        <authorList>
            <person name="Muzny D."/>
            <person name="Qin X."/>
            <person name="Deng J."/>
            <person name="Jiang H."/>
            <person name="Liu Y."/>
            <person name="Qu J."/>
            <person name="Song X.-Z."/>
            <person name="Zhang L."/>
            <person name="Thornton R."/>
            <person name="Coyle M."/>
            <person name="Francisco L."/>
            <person name="Jackson L."/>
            <person name="Javaid M."/>
            <person name="Korchina V."/>
            <person name="Kovar C."/>
            <person name="Mata R."/>
            <person name="Mathew T."/>
            <person name="Ngo R."/>
            <person name="Nguyen L."/>
            <person name="Nguyen N."/>
            <person name="Okwuonu G."/>
            <person name="Ongeri F."/>
            <person name="Pham C."/>
            <person name="Simmons D."/>
            <person name="Wilczek-Boney K."/>
            <person name="Hale W."/>
            <person name="Jakkamsetti A."/>
            <person name="Pham P."/>
            <person name="Ruth R."/>
            <person name="San Lucas F."/>
            <person name="Warren J."/>
            <person name="Zhang J."/>
            <person name="Zhao Z."/>
            <person name="Zhou C."/>
            <person name="Zhu D."/>
            <person name="Lee S."/>
            <person name="Bess C."/>
            <person name="Blankenburg K."/>
            <person name="Forbes L."/>
            <person name="Fu Q."/>
            <person name="Gubbala S."/>
            <person name="Hirani K."/>
            <person name="Jayaseelan J.C."/>
            <person name="Lara F."/>
            <person name="Munidasa M."/>
            <person name="Palculict T."/>
            <person name="Patil S."/>
            <person name="Pu L.-L."/>
            <person name="Saada N."/>
            <person name="Tang L."/>
            <person name="Weissenberger G."/>
            <person name="Zhu Y."/>
            <person name="Hemphill L."/>
            <person name="Shang Y."/>
            <person name="Youmans B."/>
            <person name="Ayvaz T."/>
            <person name="Ross M."/>
            <person name="Santibanez J."/>
            <person name="Aqrawi P."/>
            <person name="Gross S."/>
            <person name="Joshi V."/>
            <person name="Fowler G."/>
            <person name="Nazareth L."/>
            <person name="Reid J."/>
            <person name="Worley K."/>
            <person name="Petrosino J."/>
            <person name="Highlander S."/>
            <person name="Gibbs R."/>
        </authorList>
    </citation>
    <scope>NUCLEOTIDE SEQUENCE [LARGE SCALE GENOMIC DNA]</scope>
    <source>
        <strain evidence="1 2">ATCC 43325</strain>
    </source>
</reference>
<keyword evidence="2" id="KW-1185">Reference proteome</keyword>
<dbReference type="HOGENOM" id="CLU_1446863_0_0_6"/>
<dbReference type="OrthoDB" id="8613326at2"/>
<evidence type="ECO:0008006" key="3">
    <source>
        <dbReference type="Google" id="ProtNLM"/>
    </source>
</evidence>
<dbReference type="EMBL" id="ACZR01000001">
    <property type="protein sequence ID" value="EEX51414.1"/>
    <property type="molecule type" value="Genomic_DNA"/>
</dbReference>
<protein>
    <recommendedName>
        <fullName evidence="3">Knr4/Smi1-like domain-containing protein</fullName>
    </recommendedName>
</protein>
<dbReference type="STRING" id="667128.HMPREF0621_0218"/>
<gene>
    <name evidence="1" type="ORF">HMPREF0621_0218</name>
</gene>
<dbReference type="SUPFAM" id="SSF160631">
    <property type="entry name" value="SMI1/KNR4-like"/>
    <property type="match status" value="1"/>
</dbReference>
<dbReference type="Proteomes" id="UP000005519">
    <property type="component" value="Unassembled WGS sequence"/>
</dbReference>
<sequence>MNVNSLLQDFVKHFYLSKKMDGELHFSEEKLLERDEKLSGQLLEYYQHLSFEGECYFGNRFFNLVFLPYLSEATEPETWALDDNQLFNQKDYMIFAHNMLDEVIFCDVRDQDCPVYSLMSGSSEVMKLSNSLFDFLSFYIELTNLQALKFKYEVREQNLKLKNEFVDDVYLIINRCFCCDIKENLIEFIFN</sequence>
<evidence type="ECO:0000313" key="1">
    <source>
        <dbReference type="EMBL" id="EEX51414.1"/>
    </source>
</evidence>
<dbReference type="InterPro" id="IPR037883">
    <property type="entry name" value="Knr4/Smi1-like_sf"/>
</dbReference>
<organism evidence="1 2">
    <name type="scientific">Pasteurella dagmatis ATCC 43325</name>
    <dbReference type="NCBI Taxonomy" id="667128"/>
    <lineage>
        <taxon>Bacteria</taxon>
        <taxon>Pseudomonadati</taxon>
        <taxon>Pseudomonadota</taxon>
        <taxon>Gammaproteobacteria</taxon>
        <taxon>Pasteurellales</taxon>
        <taxon>Pasteurellaceae</taxon>
        <taxon>Pasteurella</taxon>
    </lineage>
</organism>
<comment type="caution">
    <text evidence="1">The sequence shown here is derived from an EMBL/GenBank/DDBJ whole genome shotgun (WGS) entry which is preliminary data.</text>
</comment>
<dbReference type="AlphaFoldDB" id="C9PMJ4"/>
<dbReference type="RefSeq" id="WP_005765212.1">
    <property type="nucleotide sequence ID" value="NZ_GG704815.1"/>
</dbReference>
<accession>C9PMJ4</accession>
<proteinExistence type="predicted"/>